<accession>A0A1H9N0J9</accession>
<evidence type="ECO:0000256" key="2">
    <source>
        <dbReference type="ARBA" id="ARBA00005426"/>
    </source>
</evidence>
<dbReference type="FunFam" id="3.90.1170.40:FF:000004">
    <property type="entry name" value="Molybdopterin biosynthesis protein MoeE"/>
    <property type="match status" value="1"/>
</dbReference>
<protein>
    <recommendedName>
        <fullName evidence="4">Molybdopterin synthase catalytic subunit</fullName>
        <ecNumber evidence="3">2.8.1.12</ecNumber>
    </recommendedName>
    <alternativeName>
        <fullName evidence="11">MPT synthase subunit 2</fullName>
    </alternativeName>
    <alternativeName>
        <fullName evidence="9">Molybdenum cofactor biosynthesis protein E</fullName>
    </alternativeName>
    <alternativeName>
        <fullName evidence="10">Molybdopterin-converting factor large subunit</fullName>
    </alternativeName>
    <alternativeName>
        <fullName evidence="12">Molybdopterin-converting factor subunit 2</fullName>
    </alternativeName>
</protein>
<evidence type="ECO:0000256" key="9">
    <source>
        <dbReference type="ARBA" id="ARBA00029745"/>
    </source>
</evidence>
<evidence type="ECO:0000256" key="4">
    <source>
        <dbReference type="ARBA" id="ARBA00013858"/>
    </source>
</evidence>
<dbReference type="Proteomes" id="UP000199021">
    <property type="component" value="Unassembled WGS sequence"/>
</dbReference>
<organism evidence="14 15">
    <name type="scientific">Neolewinella agarilytica</name>
    <dbReference type="NCBI Taxonomy" id="478744"/>
    <lineage>
        <taxon>Bacteria</taxon>
        <taxon>Pseudomonadati</taxon>
        <taxon>Bacteroidota</taxon>
        <taxon>Saprospiria</taxon>
        <taxon>Saprospirales</taxon>
        <taxon>Lewinellaceae</taxon>
        <taxon>Neolewinella</taxon>
    </lineage>
</organism>
<reference evidence="15" key="1">
    <citation type="submission" date="2016-10" db="EMBL/GenBank/DDBJ databases">
        <authorList>
            <person name="Varghese N."/>
            <person name="Submissions S."/>
        </authorList>
    </citation>
    <scope>NUCLEOTIDE SEQUENCE [LARGE SCALE GENOMIC DNA]</scope>
    <source>
        <strain evidence="15">DSM 24740</strain>
    </source>
</reference>
<dbReference type="CDD" id="cd00756">
    <property type="entry name" value="MoaE"/>
    <property type="match status" value="1"/>
</dbReference>
<dbReference type="GO" id="GO:0006777">
    <property type="term" value="P:Mo-molybdopterin cofactor biosynthetic process"/>
    <property type="evidence" value="ECO:0007669"/>
    <property type="project" value="UniProtKB-KW"/>
</dbReference>
<comment type="subunit">
    <text evidence="8">Heterotetramer of 2 MoaD subunits and 2 MoaE subunits. Also stable as homodimer. The enzyme changes between these two forms during catalysis.</text>
</comment>
<keyword evidence="15" id="KW-1185">Reference proteome</keyword>
<dbReference type="STRING" id="478744.SAMN05444359_13254"/>
<dbReference type="GO" id="GO:0030366">
    <property type="term" value="F:molybdopterin synthase activity"/>
    <property type="evidence" value="ECO:0007669"/>
    <property type="project" value="UniProtKB-EC"/>
</dbReference>
<evidence type="ECO:0000256" key="1">
    <source>
        <dbReference type="ARBA" id="ARBA00005046"/>
    </source>
</evidence>
<comment type="function">
    <text evidence="7">Converts molybdopterin precursor Z into molybdopterin. This requires the incorporation of two sulfur atoms into precursor Z to generate a dithiolene group. The sulfur is provided by MoaD.</text>
</comment>
<dbReference type="Pfam" id="PF02391">
    <property type="entry name" value="MoaE"/>
    <property type="match status" value="1"/>
</dbReference>
<dbReference type="OrthoDB" id="9803224at2"/>
<evidence type="ECO:0000256" key="11">
    <source>
        <dbReference type="ARBA" id="ARBA00030781"/>
    </source>
</evidence>
<evidence type="ECO:0000256" key="12">
    <source>
        <dbReference type="ARBA" id="ARBA00032474"/>
    </source>
</evidence>
<evidence type="ECO:0000256" key="8">
    <source>
        <dbReference type="ARBA" id="ARBA00026066"/>
    </source>
</evidence>
<dbReference type="AlphaFoldDB" id="A0A1H9N0J9"/>
<keyword evidence="6" id="KW-0501">Molybdenum cofactor biosynthesis</keyword>
<evidence type="ECO:0000256" key="13">
    <source>
        <dbReference type="ARBA" id="ARBA00049878"/>
    </source>
</evidence>
<name>A0A1H9N0J9_9BACT</name>
<dbReference type="EMBL" id="FOFB01000032">
    <property type="protein sequence ID" value="SER28863.1"/>
    <property type="molecule type" value="Genomic_DNA"/>
</dbReference>
<proteinExistence type="inferred from homology"/>
<sequence length="138" mass="15550">MIDVQISDQPLSIDTCYNTVQDPSCGGICLFVGTIRNHNQGEDVSRLEFDSYDGMALKEMRKIGEEVLELYDLKSVVLHHRKGALDIGDVAVIIAVSSVHRKAAFAGCEWVIDRLKERVPIWKKEFRGDGSFWINARP</sequence>
<evidence type="ECO:0000256" key="6">
    <source>
        <dbReference type="ARBA" id="ARBA00023150"/>
    </source>
</evidence>
<dbReference type="RefSeq" id="WP_090172649.1">
    <property type="nucleotide sequence ID" value="NZ_FOFB01000032.1"/>
</dbReference>
<evidence type="ECO:0000256" key="7">
    <source>
        <dbReference type="ARBA" id="ARBA00025448"/>
    </source>
</evidence>
<dbReference type="InterPro" id="IPR036563">
    <property type="entry name" value="MoaE_sf"/>
</dbReference>
<dbReference type="SUPFAM" id="SSF54690">
    <property type="entry name" value="Molybdopterin synthase subunit MoaE"/>
    <property type="match status" value="1"/>
</dbReference>
<evidence type="ECO:0000256" key="5">
    <source>
        <dbReference type="ARBA" id="ARBA00022679"/>
    </source>
</evidence>
<evidence type="ECO:0000313" key="14">
    <source>
        <dbReference type="EMBL" id="SER28863.1"/>
    </source>
</evidence>
<dbReference type="Gene3D" id="3.90.1170.40">
    <property type="entry name" value="Molybdopterin biosynthesis MoaE subunit"/>
    <property type="match status" value="1"/>
</dbReference>
<dbReference type="PANTHER" id="PTHR23404">
    <property type="entry name" value="MOLYBDOPTERIN SYNTHASE RELATED"/>
    <property type="match status" value="1"/>
</dbReference>
<dbReference type="FunCoup" id="A0A1H9N0J9">
    <property type="interactions" value="396"/>
</dbReference>
<evidence type="ECO:0000256" key="10">
    <source>
        <dbReference type="ARBA" id="ARBA00030407"/>
    </source>
</evidence>
<comment type="similarity">
    <text evidence="2">Belongs to the MoaE family.</text>
</comment>
<gene>
    <name evidence="14" type="ORF">SAMN05444359_13254</name>
</gene>
<dbReference type="InParanoid" id="A0A1H9N0J9"/>
<keyword evidence="5" id="KW-0808">Transferase</keyword>
<dbReference type="EC" id="2.8.1.12" evidence="3"/>
<comment type="pathway">
    <text evidence="1">Cofactor biosynthesis; molybdopterin biosynthesis.</text>
</comment>
<evidence type="ECO:0000256" key="3">
    <source>
        <dbReference type="ARBA" id="ARBA00011950"/>
    </source>
</evidence>
<dbReference type="InterPro" id="IPR003448">
    <property type="entry name" value="Mopterin_biosynth_MoaE"/>
</dbReference>
<comment type="catalytic activity">
    <reaction evidence="13">
        <text>2 [molybdopterin-synthase sulfur-carrier protein]-C-terminal-Gly-aminoethanethioate + cyclic pyranopterin phosphate + H2O = molybdopterin + 2 [molybdopterin-synthase sulfur-carrier protein]-C-terminal Gly-Gly + 2 H(+)</text>
        <dbReference type="Rhea" id="RHEA:26333"/>
        <dbReference type="Rhea" id="RHEA-COMP:12202"/>
        <dbReference type="Rhea" id="RHEA-COMP:19907"/>
        <dbReference type="ChEBI" id="CHEBI:15377"/>
        <dbReference type="ChEBI" id="CHEBI:15378"/>
        <dbReference type="ChEBI" id="CHEBI:58698"/>
        <dbReference type="ChEBI" id="CHEBI:59648"/>
        <dbReference type="ChEBI" id="CHEBI:90778"/>
        <dbReference type="ChEBI" id="CHEBI:232372"/>
        <dbReference type="EC" id="2.8.1.12"/>
    </reaction>
</comment>
<evidence type="ECO:0000313" key="15">
    <source>
        <dbReference type="Proteomes" id="UP000199021"/>
    </source>
</evidence>